<proteinExistence type="predicted"/>
<name>A0ACA7P7D3_9PSED</name>
<dbReference type="EMBL" id="CP006852">
    <property type="protein sequence ID" value="AHC35912.1"/>
    <property type="molecule type" value="Genomic_DNA"/>
</dbReference>
<reference evidence="1 2" key="1">
    <citation type="journal article" date="2014" name="Genome Announc.">
        <title>Complete Genome Sequence of Pseudomonas sp. Strain TKP, Isolated from a gamma-Hexachlorocyclohexane-Degrading Mixed Culture.</title>
        <authorList>
            <person name="Ohtsubo Y."/>
            <person name="Kishida K."/>
            <person name="Sato T."/>
            <person name="Tabata M."/>
            <person name="Kawasumi T."/>
            <person name="Ogura Y."/>
            <person name="Hayashi T."/>
            <person name="Tsuda M."/>
            <person name="Nagata Y."/>
        </authorList>
    </citation>
    <scope>NUCLEOTIDE SEQUENCE [LARGE SCALE GENOMIC DNA]</scope>
    <source>
        <strain evidence="1 2">TKP</strain>
    </source>
</reference>
<protein>
    <submittedName>
        <fullName evidence="1">Uncharacterized protein</fullName>
    </submittedName>
</protein>
<gene>
    <name evidence="1" type="ORF">U771_16960</name>
</gene>
<organism evidence="1 2">
    <name type="scientific">Pseudomonas gorinensis</name>
    <dbReference type="NCBI Taxonomy" id="3240790"/>
    <lineage>
        <taxon>Bacteria</taxon>
        <taxon>Pseudomonadati</taxon>
        <taxon>Pseudomonadota</taxon>
        <taxon>Gammaproteobacteria</taxon>
        <taxon>Pseudomonadales</taxon>
        <taxon>Pseudomonadaceae</taxon>
        <taxon>Pseudomonas</taxon>
    </lineage>
</organism>
<accession>A0ACA7P7D3</accession>
<evidence type="ECO:0000313" key="1">
    <source>
        <dbReference type="EMBL" id="AHC35912.1"/>
    </source>
</evidence>
<dbReference type="Proteomes" id="UP000018725">
    <property type="component" value="Chromosome"/>
</dbReference>
<keyword evidence="2" id="KW-1185">Reference proteome</keyword>
<sequence length="970" mass="107267">MSKKDKSKAALLPAIVVPLTEPPIAGDIDAADGGIGLRHTESALVVYLVNPKDGVSAGSIASLYWGNRNVPVASTPIREGEENLDLIPLTVPAHRIVEFWANPVLGKLRRASGNETFTEERKYRVMLTRPAGRDPDDALPGHQGLSYVVPPEVLLDGVNETRALAGIKILIHHWLHMHAYDLIILAWGSQQVLHRVQPGEVGRDITLTVDYATISAAGNNPLTRVAYQVKNAVGTLPDEWARWSAVSLIDVHLHQVRPEAPWLAFPDTDRVVDLAELGGWDVEIETWVTNAEASTYDYVSLIWAGVDSEGNPFPHTPIKPLNRAGVHSFEVPNALVVAIADGTVSVHMLFQKGVVEQPSEKLYLEIVGKVVRWPPPTIDEDKGGKIEPSKEATVRFPLQGSWPPDGYLEVIFLVSSPDNTIEHRVGREVDDVEPTPEGDMLFTVYPAELQRFDGHLVEVFYAHTRPGGRPQESLRLKILVGEIQRTLPAPIIEKVIGSQLNPDDIEGYAKVFAPAGDTKRGDWVRMYWNGPLVRTNVPVQVAVDNSITEHHIDEFYVNNNLNETVAVFYTLTRGDELPRYSQVTEVLISRNLGELLAPTLLEAQITGPDTADLEPLRVEQGAQLVVRYVGMRDDDWIKPYMEGEGDGGSPDIPAKPGNRVLQEVVFDITRDAISANIRDRDATVVFTYAVTRGDDTKHSAKLTVTVKPIPVSALPQVIINRVPHNGLLDLNTITGNPLAAVLKWPFMATGQRVWITLKSSRHEPLPVLSNYPILSSELNGLTNKPVSRDWLQKIPPDDPISVEIKVTLDGSADVLRAVSFAPTTYKVKRVPTVDRTDFNTYSWNGWYNVNGAGALVEEGENIYWRSVKVEKYAASWLRKLYSGYNFMATNTIEISFDYRHESGANDLQIRGSILPGLGVRESPIFPTSATWRNIKFIMDIPSTAIGVSISFHIRGPVNTVSLDNIVVTML</sequence>
<evidence type="ECO:0000313" key="2">
    <source>
        <dbReference type="Proteomes" id="UP000018725"/>
    </source>
</evidence>